<dbReference type="AlphaFoldDB" id="A0AAN5CL04"/>
<feature type="transmembrane region" description="Helical" evidence="1">
    <location>
        <begin position="15"/>
        <end position="33"/>
    </location>
</feature>
<name>A0AAN5CL04_9BILA</name>
<keyword evidence="1" id="KW-1133">Transmembrane helix</keyword>
<sequence length="113" mass="13158">SEDRESVENFRDPDILFVPILIQSNIFSLVYFMHKPKTLPDYKTTCRKCRLRKFREVLARARQKSPELESVSDCMLLIIRSPHRFHSSTIPVVMTVSRAVVRISCSAKSRMDT</sequence>
<proteinExistence type="predicted"/>
<organism evidence="2 3">
    <name type="scientific">Pristionchus mayeri</name>
    <dbReference type="NCBI Taxonomy" id="1317129"/>
    <lineage>
        <taxon>Eukaryota</taxon>
        <taxon>Metazoa</taxon>
        <taxon>Ecdysozoa</taxon>
        <taxon>Nematoda</taxon>
        <taxon>Chromadorea</taxon>
        <taxon>Rhabditida</taxon>
        <taxon>Rhabditina</taxon>
        <taxon>Diplogasteromorpha</taxon>
        <taxon>Diplogasteroidea</taxon>
        <taxon>Neodiplogasteridae</taxon>
        <taxon>Pristionchus</taxon>
    </lineage>
</organism>
<evidence type="ECO:0000313" key="2">
    <source>
        <dbReference type="EMBL" id="GMR46339.1"/>
    </source>
</evidence>
<dbReference type="EMBL" id="BTRK01000004">
    <property type="protein sequence ID" value="GMR46339.1"/>
    <property type="molecule type" value="Genomic_DNA"/>
</dbReference>
<accession>A0AAN5CL04</accession>
<evidence type="ECO:0000256" key="1">
    <source>
        <dbReference type="SAM" id="Phobius"/>
    </source>
</evidence>
<gene>
    <name evidence="2" type="ORF">PMAYCL1PPCAC_16534</name>
</gene>
<comment type="caution">
    <text evidence="2">The sequence shown here is derived from an EMBL/GenBank/DDBJ whole genome shotgun (WGS) entry which is preliminary data.</text>
</comment>
<keyword evidence="1" id="KW-0472">Membrane</keyword>
<feature type="non-terminal residue" evidence="2">
    <location>
        <position position="1"/>
    </location>
</feature>
<evidence type="ECO:0000313" key="3">
    <source>
        <dbReference type="Proteomes" id="UP001328107"/>
    </source>
</evidence>
<keyword evidence="3" id="KW-1185">Reference proteome</keyword>
<feature type="non-terminal residue" evidence="2">
    <location>
        <position position="113"/>
    </location>
</feature>
<dbReference type="Proteomes" id="UP001328107">
    <property type="component" value="Unassembled WGS sequence"/>
</dbReference>
<reference evidence="3" key="1">
    <citation type="submission" date="2022-10" db="EMBL/GenBank/DDBJ databases">
        <title>Genome assembly of Pristionchus species.</title>
        <authorList>
            <person name="Yoshida K."/>
            <person name="Sommer R.J."/>
        </authorList>
    </citation>
    <scope>NUCLEOTIDE SEQUENCE [LARGE SCALE GENOMIC DNA]</scope>
    <source>
        <strain evidence="3">RS5460</strain>
    </source>
</reference>
<keyword evidence="1" id="KW-0812">Transmembrane</keyword>
<protein>
    <submittedName>
        <fullName evidence="2">Uncharacterized protein</fullName>
    </submittedName>
</protein>